<dbReference type="STRING" id="1494.SAMN05216497_101155"/>
<dbReference type="Proteomes" id="UP000250223">
    <property type="component" value="Unassembled WGS sequence"/>
</dbReference>
<reference evidence="3 5" key="2">
    <citation type="submission" date="2018-06" db="EMBL/GenBank/DDBJ databases">
        <authorList>
            <consortium name="Pathogen Informatics"/>
            <person name="Doyle S."/>
        </authorList>
    </citation>
    <scope>NUCLEOTIDE SEQUENCE [LARGE SCALE GENOMIC DNA]</scope>
    <source>
        <strain evidence="3 5">NCTC13028</strain>
    </source>
</reference>
<reference evidence="1 6" key="3">
    <citation type="submission" date="2020-05" db="EMBL/GenBank/DDBJ databases">
        <title>Draft genome sequence of Clostridium cochlearium strain AGROS13 isolated from a sheep dairy farm in New Zealand.</title>
        <authorList>
            <person name="Gupta T.B."/>
            <person name="Jauregui R."/>
            <person name="Risson A.N."/>
            <person name="Brightwell G."/>
            <person name="Maclean P."/>
        </authorList>
    </citation>
    <scope>NUCLEOTIDE SEQUENCE [LARGE SCALE GENOMIC DNA]</scope>
    <source>
        <strain evidence="1 6">AGROS13</strain>
    </source>
</reference>
<evidence type="ECO:0000313" key="3">
    <source>
        <dbReference type="EMBL" id="SQB36697.1"/>
    </source>
</evidence>
<evidence type="ECO:0000313" key="4">
    <source>
        <dbReference type="Proteomes" id="UP000198811"/>
    </source>
</evidence>
<name>A0A239ZMM6_CLOCO</name>
<reference evidence="2 4" key="1">
    <citation type="submission" date="2016-10" db="EMBL/GenBank/DDBJ databases">
        <authorList>
            <person name="Varghese N."/>
            <person name="Submissions S."/>
        </authorList>
    </citation>
    <scope>NUCLEOTIDE SEQUENCE [LARGE SCALE GENOMIC DNA]</scope>
    <source>
        <strain evidence="2 4">NLAE-zl-C224</strain>
    </source>
</reference>
<dbReference type="AlphaFoldDB" id="A0A239ZMM6"/>
<dbReference type="EMBL" id="UAWC01000027">
    <property type="protein sequence ID" value="SQB36697.1"/>
    <property type="molecule type" value="Genomic_DNA"/>
</dbReference>
<gene>
    <name evidence="1" type="ORF">HMJ28_09665</name>
    <name evidence="3" type="ORF">NCTC13028_02532</name>
    <name evidence="2" type="ORF">SAMN05216497_101155</name>
</gene>
<sequence>MNDFWKTESRSSFTRSREDISLEALGKSIKEKIKERMEFLILRCPNCSQKLRLPRKKGNILVTCPRCLFKFKSRT</sequence>
<evidence type="ECO:0000313" key="2">
    <source>
        <dbReference type="EMBL" id="SDK83307.1"/>
    </source>
</evidence>
<evidence type="ECO:0000313" key="6">
    <source>
        <dbReference type="Proteomes" id="UP000528432"/>
    </source>
</evidence>
<evidence type="ECO:0000313" key="1">
    <source>
        <dbReference type="EMBL" id="NOH16651.1"/>
    </source>
</evidence>
<accession>A0A239ZMM6</accession>
<evidence type="ECO:0000313" key="5">
    <source>
        <dbReference type="Proteomes" id="UP000250223"/>
    </source>
</evidence>
<protein>
    <submittedName>
        <fullName evidence="3">Zn-finger containing protein</fullName>
    </submittedName>
</protein>
<dbReference type="GeneID" id="70576675"/>
<dbReference type="Proteomes" id="UP000528432">
    <property type="component" value="Unassembled WGS sequence"/>
</dbReference>
<dbReference type="EMBL" id="FNGL01000001">
    <property type="protein sequence ID" value="SDK83307.1"/>
    <property type="molecule type" value="Genomic_DNA"/>
</dbReference>
<proteinExistence type="predicted"/>
<dbReference type="RefSeq" id="WP_089863019.1">
    <property type="nucleotide sequence ID" value="NZ_FNGL01000001.1"/>
</dbReference>
<dbReference type="EMBL" id="JABFIF010000020">
    <property type="protein sequence ID" value="NOH16651.1"/>
    <property type="molecule type" value="Genomic_DNA"/>
</dbReference>
<dbReference type="Proteomes" id="UP000198811">
    <property type="component" value="Unassembled WGS sequence"/>
</dbReference>
<organism evidence="1 6">
    <name type="scientific">Clostridium cochlearium</name>
    <dbReference type="NCBI Taxonomy" id="1494"/>
    <lineage>
        <taxon>Bacteria</taxon>
        <taxon>Bacillati</taxon>
        <taxon>Bacillota</taxon>
        <taxon>Clostridia</taxon>
        <taxon>Eubacteriales</taxon>
        <taxon>Clostridiaceae</taxon>
        <taxon>Clostridium</taxon>
    </lineage>
</organism>
<dbReference type="OrthoDB" id="3174166at2"/>
<keyword evidence="4" id="KW-1185">Reference proteome</keyword>